<keyword evidence="1" id="KW-1133">Transmembrane helix</keyword>
<dbReference type="EMBL" id="QQXL01000002">
    <property type="protein sequence ID" value="RKW71000.1"/>
    <property type="molecule type" value="Genomic_DNA"/>
</dbReference>
<keyword evidence="3" id="KW-1185">Reference proteome</keyword>
<accession>A0A496PKN9</accession>
<dbReference type="RefSeq" id="WP_121484336.1">
    <property type="nucleotide sequence ID" value="NZ_QQXL01000002.1"/>
</dbReference>
<keyword evidence="1" id="KW-0812">Transmembrane</keyword>
<gene>
    <name evidence="2" type="ORF">DWQ67_04125</name>
</gene>
<sequence>MGRRDGSIWGGVRGRLRARDKDRGRITILVLGLLVILIGVVAVTASASYVTTSHRKLLGLTDSAAESAAGSFTVAAAGEQEHPPRGRGGPQTETAGALVVTPAAARAAVEDYLRQVGAEQQFPGLTIRSVSVADDGVTVQVTLGARVDVPLTGGALAPALNVQAESNARAGLSR</sequence>
<comment type="caution">
    <text evidence="2">The sequence shown here is derived from an EMBL/GenBank/DDBJ whole genome shotgun (WGS) entry which is preliminary data.</text>
</comment>
<dbReference type="Proteomes" id="UP000273119">
    <property type="component" value="Unassembled WGS sequence"/>
</dbReference>
<keyword evidence="1" id="KW-0472">Membrane</keyword>
<name>A0A496PKN9_9MICC</name>
<evidence type="ECO:0000256" key="1">
    <source>
        <dbReference type="SAM" id="Phobius"/>
    </source>
</evidence>
<protein>
    <submittedName>
        <fullName evidence="2">Uncharacterized protein</fullName>
    </submittedName>
</protein>
<reference evidence="2 3" key="1">
    <citation type="submission" date="2018-07" db="EMBL/GenBank/DDBJ databases">
        <title>Arthrobacter sp. nov., isolated from raw cow's milk with high bacterial count.</title>
        <authorList>
            <person name="Hahne J."/>
            <person name="Isele D."/>
            <person name="Lipski A."/>
        </authorList>
    </citation>
    <scope>NUCLEOTIDE SEQUENCE [LARGE SCALE GENOMIC DNA]</scope>
    <source>
        <strain evidence="2 3">JZ R-183</strain>
    </source>
</reference>
<proteinExistence type="predicted"/>
<feature type="transmembrane region" description="Helical" evidence="1">
    <location>
        <begin position="26"/>
        <end position="50"/>
    </location>
</feature>
<evidence type="ECO:0000313" key="2">
    <source>
        <dbReference type="EMBL" id="RKW71000.1"/>
    </source>
</evidence>
<organism evidence="2 3">
    <name type="scientific">Galactobacter caseinivorans</name>
    <dbReference type="NCBI Taxonomy" id="2676123"/>
    <lineage>
        <taxon>Bacteria</taxon>
        <taxon>Bacillati</taxon>
        <taxon>Actinomycetota</taxon>
        <taxon>Actinomycetes</taxon>
        <taxon>Micrococcales</taxon>
        <taxon>Micrococcaceae</taxon>
        <taxon>Galactobacter</taxon>
    </lineage>
</organism>
<dbReference type="AlphaFoldDB" id="A0A496PKN9"/>
<evidence type="ECO:0000313" key="3">
    <source>
        <dbReference type="Proteomes" id="UP000273119"/>
    </source>
</evidence>